<organism evidence="5 6">
    <name type="scientific">Elasticomyces elasticus</name>
    <dbReference type="NCBI Taxonomy" id="574655"/>
    <lineage>
        <taxon>Eukaryota</taxon>
        <taxon>Fungi</taxon>
        <taxon>Dikarya</taxon>
        <taxon>Ascomycota</taxon>
        <taxon>Pezizomycotina</taxon>
        <taxon>Dothideomycetes</taxon>
        <taxon>Dothideomycetidae</taxon>
        <taxon>Mycosphaerellales</taxon>
        <taxon>Teratosphaeriaceae</taxon>
        <taxon>Elasticomyces</taxon>
    </lineage>
</organism>
<dbReference type="InterPro" id="IPR035979">
    <property type="entry name" value="RBD_domain_sf"/>
</dbReference>
<proteinExistence type="predicted"/>
<feature type="region of interest" description="Disordered" evidence="3">
    <location>
        <begin position="128"/>
        <end position="148"/>
    </location>
</feature>
<dbReference type="Pfam" id="PF00076">
    <property type="entry name" value="RRM_1"/>
    <property type="match status" value="1"/>
</dbReference>
<protein>
    <recommendedName>
        <fullName evidence="4">RRM domain-containing protein</fullName>
    </recommendedName>
</protein>
<feature type="compositionally biased region" description="Basic and acidic residues" evidence="3">
    <location>
        <begin position="1"/>
        <end position="18"/>
    </location>
</feature>
<evidence type="ECO:0000259" key="4">
    <source>
        <dbReference type="PROSITE" id="PS50102"/>
    </source>
</evidence>
<keyword evidence="1 2" id="KW-0694">RNA-binding</keyword>
<dbReference type="GO" id="GO:0005634">
    <property type="term" value="C:nucleus"/>
    <property type="evidence" value="ECO:0007669"/>
    <property type="project" value="TreeGrafter"/>
</dbReference>
<dbReference type="PANTHER" id="PTHR19965:SF82">
    <property type="entry name" value="THO COMPLEX SUBUNIT 4"/>
    <property type="match status" value="1"/>
</dbReference>
<dbReference type="InterPro" id="IPR012677">
    <property type="entry name" value="Nucleotide-bd_a/b_plait_sf"/>
</dbReference>
<dbReference type="PANTHER" id="PTHR19965">
    <property type="entry name" value="RNA AND EXPORT FACTOR BINDING PROTEIN"/>
    <property type="match status" value="1"/>
</dbReference>
<evidence type="ECO:0000256" key="3">
    <source>
        <dbReference type="SAM" id="MobiDB-lite"/>
    </source>
</evidence>
<dbReference type="SMART" id="SM00360">
    <property type="entry name" value="RRM"/>
    <property type="match status" value="1"/>
</dbReference>
<feature type="compositionally biased region" description="Basic and acidic residues" evidence="3">
    <location>
        <begin position="66"/>
        <end position="77"/>
    </location>
</feature>
<reference evidence="5" key="1">
    <citation type="submission" date="2023-08" db="EMBL/GenBank/DDBJ databases">
        <title>Black Yeasts Isolated from many extreme environments.</title>
        <authorList>
            <person name="Coleine C."/>
            <person name="Stajich J.E."/>
            <person name="Selbmann L."/>
        </authorList>
    </citation>
    <scope>NUCLEOTIDE SEQUENCE</scope>
    <source>
        <strain evidence="5">CCFEE 5810</strain>
    </source>
</reference>
<dbReference type="SUPFAM" id="SSF54928">
    <property type="entry name" value="RNA-binding domain, RBD"/>
    <property type="match status" value="1"/>
</dbReference>
<feature type="region of interest" description="Disordered" evidence="3">
    <location>
        <begin position="231"/>
        <end position="394"/>
    </location>
</feature>
<feature type="compositionally biased region" description="Basic and acidic residues" evidence="3">
    <location>
        <begin position="248"/>
        <end position="298"/>
    </location>
</feature>
<dbReference type="Gene3D" id="3.30.70.330">
    <property type="match status" value="1"/>
</dbReference>
<dbReference type="InterPro" id="IPR051229">
    <property type="entry name" value="ALYREF_mRNA_export"/>
</dbReference>
<feature type="compositionally biased region" description="Polar residues" evidence="3">
    <location>
        <begin position="53"/>
        <end position="65"/>
    </location>
</feature>
<dbReference type="CDD" id="cd12418">
    <property type="entry name" value="RRM_Aly_REF_like"/>
    <property type="match status" value="1"/>
</dbReference>
<dbReference type="InterPro" id="IPR025715">
    <property type="entry name" value="FoP_C"/>
</dbReference>
<accession>A0AAN7WH11</accession>
<evidence type="ECO:0000313" key="6">
    <source>
        <dbReference type="Proteomes" id="UP001310594"/>
    </source>
</evidence>
<evidence type="ECO:0000256" key="2">
    <source>
        <dbReference type="PROSITE-ProRule" id="PRU00176"/>
    </source>
</evidence>
<dbReference type="PROSITE" id="PS50102">
    <property type="entry name" value="RRM"/>
    <property type="match status" value="1"/>
</dbReference>
<feature type="compositionally biased region" description="Basic and acidic residues" evidence="3">
    <location>
        <begin position="128"/>
        <end position="144"/>
    </location>
</feature>
<dbReference type="EMBL" id="JAVRQU010000001">
    <property type="protein sequence ID" value="KAK5707638.1"/>
    <property type="molecule type" value="Genomic_DNA"/>
</dbReference>
<sequence>MDRSLDEIIGERPRDTRRAPPTGPRGRGAPPPRDRHREEYPRDGVRKTAVNRPASQHSMTSNERSATAEDTGKRLVADRGLTANRINAMSAQTSTREPAKVSNISNSGTRLTCSSDWVHDRFEDDRHDRMHRRPPVDDRFEPSRPSEATGTKLRVDNIHYDITEEDIRSLFNRKGPLVSVKLLYDRQDRSEGTAFVTYEDPRDARDALKDYDGQNASGQPIRITLMPTAPAAISAPTGPKPGLSMFDRIQRPERSMFDRIDSRALRNDSRDDTIGRRRERSDSPRRSKLAPEHIDRYVPGHSSRSPIRRRGTPREPGRRPGARREDSGRGGGRRGGRGDGEGRPIGGRPRKTAEELDAEMADYWGNKTEEKTNGTAAAGQNGAAAATEDEDMVL</sequence>
<dbReference type="AlphaFoldDB" id="A0AAN7WH11"/>
<feature type="compositionally biased region" description="Basic and acidic residues" evidence="3">
    <location>
        <begin position="32"/>
        <end position="46"/>
    </location>
</feature>
<feature type="compositionally biased region" description="Low complexity" evidence="3">
    <location>
        <begin position="373"/>
        <end position="386"/>
    </location>
</feature>
<feature type="domain" description="RRM" evidence="4">
    <location>
        <begin position="151"/>
        <end position="228"/>
    </location>
</feature>
<gene>
    <name evidence="5" type="ORF">LTR97_000176</name>
</gene>
<evidence type="ECO:0000256" key="1">
    <source>
        <dbReference type="ARBA" id="ARBA00022884"/>
    </source>
</evidence>
<dbReference type="Proteomes" id="UP001310594">
    <property type="component" value="Unassembled WGS sequence"/>
</dbReference>
<dbReference type="SMART" id="SM01218">
    <property type="entry name" value="FoP_duplication"/>
    <property type="match status" value="1"/>
</dbReference>
<dbReference type="GO" id="GO:0003729">
    <property type="term" value="F:mRNA binding"/>
    <property type="evidence" value="ECO:0007669"/>
    <property type="project" value="TreeGrafter"/>
</dbReference>
<comment type="caution">
    <text evidence="5">The sequence shown here is derived from an EMBL/GenBank/DDBJ whole genome shotgun (WGS) entry which is preliminary data.</text>
</comment>
<evidence type="ECO:0000313" key="5">
    <source>
        <dbReference type="EMBL" id="KAK5707638.1"/>
    </source>
</evidence>
<name>A0AAN7WH11_9PEZI</name>
<feature type="region of interest" description="Disordered" evidence="3">
    <location>
        <begin position="1"/>
        <end position="80"/>
    </location>
</feature>
<dbReference type="InterPro" id="IPR000504">
    <property type="entry name" value="RRM_dom"/>
</dbReference>
<feature type="compositionally biased region" description="Basic and acidic residues" evidence="3">
    <location>
        <begin position="312"/>
        <end position="328"/>
    </location>
</feature>
<dbReference type="Pfam" id="PF13865">
    <property type="entry name" value="FoP_duplication"/>
    <property type="match status" value="1"/>
</dbReference>